<evidence type="ECO:0000313" key="3">
    <source>
        <dbReference type="EMBL" id="MEN8625457.1"/>
    </source>
</evidence>
<comment type="caution">
    <text evidence="3">The sequence shown here is derived from an EMBL/GenBank/DDBJ whole genome shotgun (WGS) entry which is preliminary data.</text>
</comment>
<dbReference type="PANTHER" id="PTHR35149:SF1">
    <property type="entry name" value="DUF5655 DOMAIN-CONTAINING PROTEIN"/>
    <property type="match status" value="1"/>
</dbReference>
<dbReference type="GO" id="GO:0004519">
    <property type="term" value="F:endonuclease activity"/>
    <property type="evidence" value="ECO:0007669"/>
    <property type="project" value="UniProtKB-KW"/>
</dbReference>
<dbReference type="InterPro" id="IPR004919">
    <property type="entry name" value="GmrSD_N"/>
</dbReference>
<evidence type="ECO:0000313" key="4">
    <source>
        <dbReference type="Proteomes" id="UP001414441"/>
    </source>
</evidence>
<dbReference type="Pfam" id="PF07510">
    <property type="entry name" value="GmrSD_C"/>
    <property type="match status" value="1"/>
</dbReference>
<accession>A0ABV0D455</accession>
<proteinExistence type="predicted"/>
<dbReference type="PANTHER" id="PTHR35149">
    <property type="entry name" value="SLL5132 PROTEIN"/>
    <property type="match status" value="1"/>
</dbReference>
<keyword evidence="3" id="KW-0540">Nuclease</keyword>
<dbReference type="InterPro" id="IPR011089">
    <property type="entry name" value="GmrSD_C"/>
</dbReference>
<evidence type="ECO:0000259" key="2">
    <source>
        <dbReference type="Pfam" id="PF07510"/>
    </source>
</evidence>
<organism evidence="3 4">
    <name type="scientific">Psychrobacter proteolyticus</name>
    <dbReference type="NCBI Taxonomy" id="147825"/>
    <lineage>
        <taxon>Bacteria</taxon>
        <taxon>Pseudomonadati</taxon>
        <taxon>Pseudomonadota</taxon>
        <taxon>Gammaproteobacteria</taxon>
        <taxon>Moraxellales</taxon>
        <taxon>Moraxellaceae</taxon>
        <taxon>Psychrobacter</taxon>
    </lineage>
</organism>
<dbReference type="RefSeq" id="WP_347162733.1">
    <property type="nucleotide sequence ID" value="NZ_JBDLOB010000002.1"/>
</dbReference>
<feature type="domain" description="GmrSD restriction endonucleases C-terminal" evidence="2">
    <location>
        <begin position="418"/>
        <end position="572"/>
    </location>
</feature>
<protein>
    <submittedName>
        <fullName evidence="3">DUF262 domain-containing HNH endonuclease family protein</fullName>
    </submittedName>
</protein>
<keyword evidence="3" id="KW-0255">Endonuclease</keyword>
<dbReference type="Proteomes" id="UP001414441">
    <property type="component" value="Unassembled WGS sequence"/>
</dbReference>
<name>A0ABV0D455_9GAMM</name>
<evidence type="ECO:0000259" key="1">
    <source>
        <dbReference type="Pfam" id="PF03235"/>
    </source>
</evidence>
<keyword evidence="3" id="KW-0378">Hydrolase</keyword>
<sequence>MDNGEKKISSLFSGRTIFNIPEYQRAYAWSDLQLREFLDDLNNQKLNRSYFLGTVLFEEKGLEGNHEIIDIVDGQQRLTTIIIFMSCLINRMRKLSSSEDDEDNLNLLYETYVKYHKQYKLRALEEDNDFFHSYILEDKDGENFVRTPAQRRLHLAKKFFVSRLDLLSKTELDILKSKVDEFSRVLVYSVQDTAEATLIFETTNDRGKGLTNLEKIKSFMMYRSYIASDDLPEALLKKIRTRFSEIYKEYEQFNGKIEEDSILQYHFICHERWTNKEYQQHVQETKNHVNTLISSGNNTQALKYINEYTQQLKETFYTVHEIFRSKSLSVRELFILNRLGNFWPLLIKTYKLDQTEAKINFEKTVKILNIYSFRVYAINQSRSNTGQSSLLNLANNFNGDFEKLFDSLVSLVMKYCSEKSFRESLSHSDLYNWINKKDLNYFFWKYENYLRKNVQPKASPMSEQELTNTSTKLKLSIEHIASQNPSVKIVSNIETLPEMDESFRDNYLHSLGNLTIDPLSSNSSKGNLDFESKNNGYFLKAPFKTQNELEDFLDNDRWSSRSSIQRQQRLIDFALQEWSLES</sequence>
<dbReference type="EMBL" id="JBDLOB010000002">
    <property type="protein sequence ID" value="MEN8625457.1"/>
    <property type="molecule type" value="Genomic_DNA"/>
</dbReference>
<gene>
    <name evidence="3" type="ORF">ABFV72_05485</name>
</gene>
<dbReference type="Pfam" id="PF03235">
    <property type="entry name" value="GmrSD_N"/>
    <property type="match status" value="1"/>
</dbReference>
<keyword evidence="4" id="KW-1185">Reference proteome</keyword>
<reference evidence="3 4" key="1">
    <citation type="submission" date="2024-05" db="EMBL/GenBank/DDBJ databases">
        <title>Genome sequencing of Marine Estuary Bacteria, Pseudoalteromonas distincta strain FA, Psychrobacter proteolyticus strain EA, and Shewanella baltica strain CA.</title>
        <authorList>
            <person name="Dieffenbach S.A."/>
            <person name="Maclea K.S."/>
        </authorList>
    </citation>
    <scope>NUCLEOTIDE SEQUENCE [LARGE SCALE GENOMIC DNA]</scope>
    <source>
        <strain evidence="3 4">EA</strain>
    </source>
</reference>
<feature type="domain" description="GmrSD restriction endonucleases N-terminal" evidence="1">
    <location>
        <begin position="8"/>
        <end position="220"/>
    </location>
</feature>